<protein>
    <submittedName>
        <fullName evidence="2">UDP-glucose 4-epimerase family protein</fullName>
    </submittedName>
</protein>
<evidence type="ECO:0000259" key="1">
    <source>
        <dbReference type="Pfam" id="PF01370"/>
    </source>
</evidence>
<proteinExistence type="predicted"/>
<dbReference type="CDD" id="cd05232">
    <property type="entry name" value="UDP_G4E_4_SDR_e"/>
    <property type="match status" value="1"/>
</dbReference>
<gene>
    <name evidence="2" type="ORF">ACFPM8_19435</name>
</gene>
<dbReference type="Proteomes" id="UP001596045">
    <property type="component" value="Unassembled WGS sequence"/>
</dbReference>
<name>A0ABW0MEX0_9BURK</name>
<dbReference type="InterPro" id="IPR036291">
    <property type="entry name" value="NAD(P)-bd_dom_sf"/>
</dbReference>
<dbReference type="Gene3D" id="3.40.50.720">
    <property type="entry name" value="NAD(P)-binding Rossmann-like Domain"/>
    <property type="match status" value="1"/>
</dbReference>
<dbReference type="RefSeq" id="WP_379000028.1">
    <property type="nucleotide sequence ID" value="NZ_JBHSMT010000029.1"/>
</dbReference>
<accession>A0ABW0MEX0</accession>
<organism evidence="2 3">
    <name type="scientific">Paraherbaspirillum soli</name>
    <dbReference type="NCBI Taxonomy" id="631222"/>
    <lineage>
        <taxon>Bacteria</taxon>
        <taxon>Pseudomonadati</taxon>
        <taxon>Pseudomonadota</taxon>
        <taxon>Betaproteobacteria</taxon>
        <taxon>Burkholderiales</taxon>
        <taxon>Oxalobacteraceae</taxon>
        <taxon>Paraherbaspirillum</taxon>
    </lineage>
</organism>
<feature type="domain" description="NAD-dependent epimerase/dehydratase" evidence="1">
    <location>
        <begin position="4"/>
        <end position="221"/>
    </location>
</feature>
<reference evidence="3" key="1">
    <citation type="journal article" date="2019" name="Int. J. Syst. Evol. Microbiol.">
        <title>The Global Catalogue of Microorganisms (GCM) 10K type strain sequencing project: providing services to taxonomists for standard genome sequencing and annotation.</title>
        <authorList>
            <consortium name="The Broad Institute Genomics Platform"/>
            <consortium name="The Broad Institute Genome Sequencing Center for Infectious Disease"/>
            <person name="Wu L."/>
            <person name="Ma J."/>
        </authorList>
    </citation>
    <scope>NUCLEOTIDE SEQUENCE [LARGE SCALE GENOMIC DNA]</scope>
    <source>
        <strain evidence="3">JCM 17066</strain>
    </source>
</reference>
<dbReference type="EMBL" id="JBHSMT010000029">
    <property type="protein sequence ID" value="MFC5476140.1"/>
    <property type="molecule type" value="Genomic_DNA"/>
</dbReference>
<evidence type="ECO:0000313" key="3">
    <source>
        <dbReference type="Proteomes" id="UP001596045"/>
    </source>
</evidence>
<dbReference type="SUPFAM" id="SSF51735">
    <property type="entry name" value="NAD(P)-binding Rossmann-fold domains"/>
    <property type="match status" value="1"/>
</dbReference>
<dbReference type="InterPro" id="IPR050177">
    <property type="entry name" value="Lipid_A_modif_metabolic_enz"/>
</dbReference>
<sequence length="312" mass="33395">MTKILVTGANGFVGNALCDALRARGINFIPAVRLAKQDEQFAVGELSGSTKWADALAGCDVVIHLAARVHVMNDKSNDPLAAFRAVNVDATLNLARQAVLSGVRRFVFVSSVKVNGEETTAKPFTAFDEPAPVDPYGQSKLEAEIALKDLSRATGLEVVIVRPPLVYGPGVRANFLRLMQLVRLGVPLPLGAIHNRRSMVSLNNLVDLLIACSQHPNAPGQTFMVSDDNDVSISELLRMLSDAMGKKALLLPVPAKVIAGVAGLLGKADVASRLLGSLQVDITHTKSTMNWKPVADMQISVNETVAYFQAQH</sequence>
<keyword evidence="3" id="KW-1185">Reference proteome</keyword>
<dbReference type="Pfam" id="PF01370">
    <property type="entry name" value="Epimerase"/>
    <property type="match status" value="1"/>
</dbReference>
<dbReference type="PANTHER" id="PTHR43245">
    <property type="entry name" value="BIFUNCTIONAL POLYMYXIN RESISTANCE PROTEIN ARNA"/>
    <property type="match status" value="1"/>
</dbReference>
<evidence type="ECO:0000313" key="2">
    <source>
        <dbReference type="EMBL" id="MFC5476140.1"/>
    </source>
</evidence>
<comment type="caution">
    <text evidence="2">The sequence shown here is derived from an EMBL/GenBank/DDBJ whole genome shotgun (WGS) entry which is preliminary data.</text>
</comment>
<dbReference type="PANTHER" id="PTHR43245:SF58">
    <property type="entry name" value="BLL5923 PROTEIN"/>
    <property type="match status" value="1"/>
</dbReference>
<dbReference type="InterPro" id="IPR001509">
    <property type="entry name" value="Epimerase_deHydtase"/>
</dbReference>